<dbReference type="RefSeq" id="WP_160882910.1">
    <property type="nucleotide sequence ID" value="NZ_WURB01000001.1"/>
</dbReference>
<reference evidence="2 3" key="2">
    <citation type="submission" date="2020-01" db="EMBL/GenBank/DDBJ databases">
        <title>Microvirga sp. nov., an arsenate reduction bacterium isolated from Tibet hotspring sediments.</title>
        <authorList>
            <person name="Xian W.-D."/>
            <person name="Li W.-J."/>
        </authorList>
    </citation>
    <scope>NUCLEOTIDE SEQUENCE [LARGE SCALE GENOMIC DNA]</scope>
    <source>
        <strain evidence="2 3">KCTC 23863</strain>
    </source>
</reference>
<dbReference type="Pfam" id="PF06186">
    <property type="entry name" value="DUF992"/>
    <property type="match status" value="1"/>
</dbReference>
<dbReference type="Proteomes" id="UP000436483">
    <property type="component" value="Unassembled WGS sequence"/>
</dbReference>
<keyword evidence="1" id="KW-0732">Signal</keyword>
<reference evidence="2 3" key="1">
    <citation type="submission" date="2019-12" db="EMBL/GenBank/DDBJ databases">
        <authorList>
            <person name="Yuan C.-G."/>
        </authorList>
    </citation>
    <scope>NUCLEOTIDE SEQUENCE [LARGE SCALE GENOMIC DNA]</scope>
    <source>
        <strain evidence="2 3">KCTC 23863</strain>
    </source>
</reference>
<gene>
    <name evidence="2" type="ORF">GR328_02425</name>
</gene>
<dbReference type="OrthoDB" id="7362478at2"/>
<dbReference type="EMBL" id="WURB01000001">
    <property type="protein sequence ID" value="MXQ10327.1"/>
    <property type="molecule type" value="Genomic_DNA"/>
</dbReference>
<evidence type="ECO:0000256" key="1">
    <source>
        <dbReference type="SAM" id="SignalP"/>
    </source>
</evidence>
<evidence type="ECO:0000313" key="3">
    <source>
        <dbReference type="Proteomes" id="UP000436483"/>
    </source>
</evidence>
<organism evidence="2 3">
    <name type="scientific">Microvirga makkahensis</name>
    <dbReference type="NCBI Taxonomy" id="1128670"/>
    <lineage>
        <taxon>Bacteria</taxon>
        <taxon>Pseudomonadati</taxon>
        <taxon>Pseudomonadota</taxon>
        <taxon>Alphaproteobacteria</taxon>
        <taxon>Hyphomicrobiales</taxon>
        <taxon>Methylobacteriaceae</taxon>
        <taxon>Microvirga</taxon>
    </lineage>
</organism>
<name>A0A7X3MNN5_9HYPH</name>
<keyword evidence="3" id="KW-1185">Reference proteome</keyword>
<dbReference type="InterPro" id="IPR009333">
    <property type="entry name" value="DUF992"/>
</dbReference>
<proteinExistence type="predicted"/>
<comment type="caution">
    <text evidence="2">The sequence shown here is derived from an EMBL/GenBank/DDBJ whole genome shotgun (WGS) entry which is preliminary data.</text>
</comment>
<feature type="chain" id="PRO_5031096952" evidence="1">
    <location>
        <begin position="25"/>
        <end position="157"/>
    </location>
</feature>
<dbReference type="AlphaFoldDB" id="A0A7X3MNN5"/>
<evidence type="ECO:0000313" key="2">
    <source>
        <dbReference type="EMBL" id="MXQ10327.1"/>
    </source>
</evidence>
<sequence length="157" mass="15558">MLRAALPAAALAVASWMSAPVAQAQSRTQIGVLTCNLSGGLGLILTSEKGMACTFDSQKGYSEHYLGIIRRFGLDVGATGGGVLTWAVFASGPAVPGVLAGNYVGATAEATVGAGLGANVLVGGSRRSISLQPLSVNGQIGLNLALGVGSFELSAAP</sequence>
<protein>
    <submittedName>
        <fullName evidence="2">DUF992 domain-containing protein</fullName>
    </submittedName>
</protein>
<accession>A0A7X3MNN5</accession>
<feature type="signal peptide" evidence="1">
    <location>
        <begin position="1"/>
        <end position="24"/>
    </location>
</feature>